<feature type="domain" description="4'-phosphopantetheinyl transferase" evidence="3">
    <location>
        <begin position="130"/>
        <end position="205"/>
    </location>
</feature>
<name>A1WHH7_VEREI</name>
<dbReference type="GO" id="GO:0019878">
    <property type="term" value="P:lysine biosynthetic process via aminoadipic acid"/>
    <property type="evidence" value="ECO:0007669"/>
    <property type="project" value="TreeGrafter"/>
</dbReference>
<dbReference type="Proteomes" id="UP000000374">
    <property type="component" value="Chromosome"/>
</dbReference>
<keyword evidence="2 4" id="KW-0808">Transferase</keyword>
<dbReference type="Pfam" id="PF01648">
    <property type="entry name" value="ACPS"/>
    <property type="match status" value="1"/>
</dbReference>
<dbReference type="GO" id="GO:0005829">
    <property type="term" value="C:cytosol"/>
    <property type="evidence" value="ECO:0007669"/>
    <property type="project" value="TreeGrafter"/>
</dbReference>
<dbReference type="PANTHER" id="PTHR12215:SF10">
    <property type="entry name" value="L-AMINOADIPATE-SEMIALDEHYDE DEHYDROGENASE-PHOSPHOPANTETHEINYL TRANSFERASE"/>
    <property type="match status" value="1"/>
</dbReference>
<dbReference type="InterPro" id="IPR008278">
    <property type="entry name" value="4-PPantetheinyl_Trfase_dom"/>
</dbReference>
<evidence type="ECO:0000256" key="2">
    <source>
        <dbReference type="ARBA" id="ARBA00022679"/>
    </source>
</evidence>
<dbReference type="GO" id="GO:0000287">
    <property type="term" value="F:magnesium ion binding"/>
    <property type="evidence" value="ECO:0007669"/>
    <property type="project" value="InterPro"/>
</dbReference>
<evidence type="ECO:0000313" key="4">
    <source>
        <dbReference type="EMBL" id="ABM57084.1"/>
    </source>
</evidence>
<protein>
    <submittedName>
        <fullName evidence="4">4'-phosphopantetheinyl transferase</fullName>
    </submittedName>
</protein>
<keyword evidence="5" id="KW-1185">Reference proteome</keyword>
<dbReference type="InterPro" id="IPR050559">
    <property type="entry name" value="P-Pant_transferase_sf"/>
</dbReference>
<proteinExistence type="inferred from homology"/>
<dbReference type="SUPFAM" id="SSF56214">
    <property type="entry name" value="4'-phosphopantetheinyl transferase"/>
    <property type="match status" value="2"/>
</dbReference>
<dbReference type="eggNOG" id="COG2091">
    <property type="taxonomic scope" value="Bacteria"/>
</dbReference>
<dbReference type="STRING" id="391735.Veis_1317"/>
<dbReference type="InterPro" id="IPR037143">
    <property type="entry name" value="4-PPantetheinyl_Trfase_dom_sf"/>
</dbReference>
<gene>
    <name evidence="4" type="ordered locus">Veis_1317</name>
</gene>
<dbReference type="HOGENOM" id="CLU_1061491_0_0_4"/>
<dbReference type="AlphaFoldDB" id="A1WHH7"/>
<dbReference type="EMBL" id="CP000542">
    <property type="protein sequence ID" value="ABM57084.1"/>
    <property type="molecule type" value="Genomic_DNA"/>
</dbReference>
<evidence type="ECO:0000313" key="5">
    <source>
        <dbReference type="Proteomes" id="UP000000374"/>
    </source>
</evidence>
<accession>A1WHH7</accession>
<comment type="similarity">
    <text evidence="1">Belongs to the P-Pant transferase superfamily. Gsp/Sfp/HetI/AcpT family.</text>
</comment>
<organism evidence="4 5">
    <name type="scientific">Verminephrobacter eiseniae (strain EF01-2)</name>
    <dbReference type="NCBI Taxonomy" id="391735"/>
    <lineage>
        <taxon>Bacteria</taxon>
        <taxon>Pseudomonadati</taxon>
        <taxon>Pseudomonadota</taxon>
        <taxon>Betaproteobacteria</taxon>
        <taxon>Burkholderiales</taxon>
        <taxon>Comamonadaceae</taxon>
        <taxon>Verminephrobacter</taxon>
    </lineage>
</organism>
<evidence type="ECO:0000256" key="1">
    <source>
        <dbReference type="ARBA" id="ARBA00010990"/>
    </source>
</evidence>
<sequence length="262" mass="29316">MASADRQMIGDATLGMIPGDRIISLTLQSVDALHAGLSGLGLRWLSKPEQTRLATMTALRRRAQFIAGHWLARQCLAARAGGHWQDYVLSAPDDAAPRILAMPERMDFGDWHFSLSHSADWLACAVARQPVGVDVERCDRARDFPALIEWLHEPSALPRWSGKTPQEQQSWFYAQWTLKEAWLKQAGPDRPPMRSIRFTPCDDARSVAMVGQNQTLTLAVYPATAATLQWEETSPQQFDWTCWSHTHNPQPTPAIPGALLKK</sequence>
<reference evidence="5" key="1">
    <citation type="submission" date="2006-12" db="EMBL/GenBank/DDBJ databases">
        <title>Complete sequence of chromosome 1 of Verminephrobacter eiseniae EF01-2.</title>
        <authorList>
            <person name="Copeland A."/>
            <person name="Lucas S."/>
            <person name="Lapidus A."/>
            <person name="Barry K."/>
            <person name="Detter J.C."/>
            <person name="Glavina del Rio T."/>
            <person name="Dalin E."/>
            <person name="Tice H."/>
            <person name="Pitluck S."/>
            <person name="Chertkov O."/>
            <person name="Brettin T."/>
            <person name="Bruce D."/>
            <person name="Han C."/>
            <person name="Tapia R."/>
            <person name="Gilna P."/>
            <person name="Schmutz J."/>
            <person name="Larimer F."/>
            <person name="Land M."/>
            <person name="Hauser L."/>
            <person name="Kyrpides N."/>
            <person name="Kim E."/>
            <person name="Stahl D."/>
            <person name="Richardson P."/>
        </authorList>
    </citation>
    <scope>NUCLEOTIDE SEQUENCE [LARGE SCALE GENOMIC DNA]</scope>
    <source>
        <strain evidence="5">EF01-2</strain>
    </source>
</reference>
<dbReference type="KEGG" id="vei:Veis_1317"/>
<dbReference type="Gene3D" id="3.90.470.20">
    <property type="entry name" value="4'-phosphopantetheinyl transferase domain"/>
    <property type="match status" value="1"/>
</dbReference>
<dbReference type="GO" id="GO:0008897">
    <property type="term" value="F:holo-[acyl-carrier-protein] synthase activity"/>
    <property type="evidence" value="ECO:0007669"/>
    <property type="project" value="InterPro"/>
</dbReference>
<evidence type="ECO:0000259" key="3">
    <source>
        <dbReference type="Pfam" id="PF01648"/>
    </source>
</evidence>
<dbReference type="PANTHER" id="PTHR12215">
    <property type="entry name" value="PHOSPHOPANTETHEINE TRANSFERASE"/>
    <property type="match status" value="1"/>
</dbReference>